<dbReference type="InterPro" id="IPR012312">
    <property type="entry name" value="Hemerythrin-like"/>
</dbReference>
<name>A0A2H0LN13_9BACT</name>
<dbReference type="Gene3D" id="1.20.120.520">
    <property type="entry name" value="nmb1532 protein domain like"/>
    <property type="match status" value="1"/>
</dbReference>
<comment type="caution">
    <text evidence="2">The sequence shown here is derived from an EMBL/GenBank/DDBJ whole genome shotgun (WGS) entry which is preliminary data.</text>
</comment>
<dbReference type="AlphaFoldDB" id="A0A2H0LN13"/>
<dbReference type="EMBL" id="PCVY01000076">
    <property type="protein sequence ID" value="PIQ85064.1"/>
    <property type="molecule type" value="Genomic_DNA"/>
</dbReference>
<protein>
    <recommendedName>
        <fullName evidence="1">Hemerythrin-like domain-containing protein</fullName>
    </recommendedName>
</protein>
<accession>A0A2H0LN13</accession>
<evidence type="ECO:0000259" key="1">
    <source>
        <dbReference type="Pfam" id="PF01814"/>
    </source>
</evidence>
<proteinExistence type="predicted"/>
<gene>
    <name evidence="2" type="ORF">COV74_10735</name>
</gene>
<feature type="domain" description="Hemerythrin-like" evidence="1">
    <location>
        <begin position="41"/>
        <end position="152"/>
    </location>
</feature>
<dbReference type="Proteomes" id="UP000230859">
    <property type="component" value="Unassembled WGS sequence"/>
</dbReference>
<sequence length="178" mass="21272">MLPVKSRLKSVRWDSAYYRSETLCYLDELEDTLTHLRYEGKPSLGKNLKRTKNIIKSLKKNLNRHLMVEEGIFFPYVVKHIPKLESIIRFLHLEHQDVIKSFDRMSSLLEQIDQHNQPAQNGKIVERAHDQGYYFICLLRHHVEDESNRIFRVIEKELNRKEKEHIRACLDGRYDGKL</sequence>
<evidence type="ECO:0000313" key="2">
    <source>
        <dbReference type="EMBL" id="PIQ85064.1"/>
    </source>
</evidence>
<dbReference type="Pfam" id="PF01814">
    <property type="entry name" value="Hemerythrin"/>
    <property type="match status" value="1"/>
</dbReference>
<evidence type="ECO:0000313" key="3">
    <source>
        <dbReference type="Proteomes" id="UP000230859"/>
    </source>
</evidence>
<reference evidence="2 3" key="1">
    <citation type="submission" date="2017-09" db="EMBL/GenBank/DDBJ databases">
        <title>Depth-based differentiation of microbial function through sediment-hosted aquifers and enrichment of novel symbionts in the deep terrestrial subsurface.</title>
        <authorList>
            <person name="Probst A.J."/>
            <person name="Ladd B."/>
            <person name="Jarett J.K."/>
            <person name="Geller-Mcgrath D.E."/>
            <person name="Sieber C.M."/>
            <person name="Emerson J.B."/>
            <person name="Anantharaman K."/>
            <person name="Thomas B.C."/>
            <person name="Malmstrom R."/>
            <person name="Stieglmeier M."/>
            <person name="Klingl A."/>
            <person name="Woyke T."/>
            <person name="Ryan C.M."/>
            <person name="Banfield J.F."/>
        </authorList>
    </citation>
    <scope>NUCLEOTIDE SEQUENCE [LARGE SCALE GENOMIC DNA]</scope>
    <source>
        <strain evidence="2">CG11_big_fil_rev_8_21_14_0_20_45_26</strain>
    </source>
</reference>
<organism evidence="2 3">
    <name type="scientific">Candidatus Abzuiibacterium crystallinum</name>
    <dbReference type="NCBI Taxonomy" id="1974748"/>
    <lineage>
        <taxon>Bacteria</taxon>
        <taxon>Pseudomonadati</taxon>
        <taxon>Candidatus Omnitrophota</taxon>
        <taxon>Candidatus Abzuiibacterium</taxon>
    </lineage>
</organism>